<keyword evidence="3" id="KW-0472">Membrane</keyword>
<dbReference type="GO" id="GO:0048038">
    <property type="term" value="F:quinone binding"/>
    <property type="evidence" value="ECO:0007669"/>
    <property type="project" value="UniProtKB-KW"/>
</dbReference>
<evidence type="ECO:0000256" key="2">
    <source>
        <dbReference type="ARBA" id="ARBA00022448"/>
    </source>
</evidence>
<gene>
    <name evidence="3" type="primary">nuoC</name>
    <name evidence="7" type="ORF">EV148_10897</name>
</gene>
<organism evidence="7 8">
    <name type="scientific">Dokdonella fugitiva</name>
    <dbReference type="NCBI Taxonomy" id="328517"/>
    <lineage>
        <taxon>Bacteria</taxon>
        <taxon>Pseudomonadati</taxon>
        <taxon>Pseudomonadota</taxon>
        <taxon>Gammaproteobacteria</taxon>
        <taxon>Lysobacterales</taxon>
        <taxon>Rhodanobacteraceae</taxon>
        <taxon>Dokdonella</taxon>
    </lineage>
</organism>
<evidence type="ECO:0000256" key="1">
    <source>
        <dbReference type="ARBA" id="ARBA00007569"/>
    </source>
</evidence>
<dbReference type="InterPro" id="IPR020396">
    <property type="entry name" value="NADH_UbQ_OxRdtase_CS"/>
</dbReference>
<dbReference type="AlphaFoldDB" id="A0A4V2S1X1"/>
<dbReference type="EC" id="7.1.1.-" evidence="3"/>
<comment type="subcellular location">
    <subcellularLocation>
        <location evidence="3">Cell membrane</location>
        <topology evidence="3">Peripheral membrane protein</topology>
        <orientation evidence="3">Cytoplasmic side</orientation>
    </subcellularLocation>
</comment>
<dbReference type="PANTHER" id="PTHR10884">
    <property type="entry name" value="NADH DEHYDROGENASE UBIQUINONE IRON-SULFUR PROTEIN 3"/>
    <property type="match status" value="1"/>
</dbReference>
<keyword evidence="2 3" id="KW-0813">Transport</keyword>
<comment type="function">
    <text evidence="3">NDH-1 shuttles electrons from NADH, via FMN and iron-sulfur (Fe-S) centers, to quinones in the respiratory chain. The immediate electron acceptor for the enzyme in this species is believed to be ubiquinone. Couples the redox reaction to proton translocation (for every two electrons transferred, four hydrogen ions are translocated across the cytoplasmic membrane), and thus conserves the redox energy in a proton gradient.</text>
</comment>
<evidence type="ECO:0000256" key="3">
    <source>
        <dbReference type="HAMAP-Rule" id="MF_01357"/>
    </source>
</evidence>
<comment type="subunit">
    <text evidence="3">NDH-1 is composed of 14 different subunits. Subunits NuoB, C, D, E, F, and G constitute the peripheral sector of the complex.</text>
</comment>
<comment type="similarity">
    <text evidence="1 3 4">Belongs to the complex I 30 kDa subunit family.</text>
</comment>
<dbReference type="HAMAP" id="MF_01357">
    <property type="entry name" value="NDH1_NuoC"/>
    <property type="match status" value="1"/>
</dbReference>
<evidence type="ECO:0000256" key="5">
    <source>
        <dbReference type="RuleBase" id="RU003582"/>
    </source>
</evidence>
<dbReference type="EMBL" id="SLWQ01000008">
    <property type="protein sequence ID" value="TCO38260.1"/>
    <property type="molecule type" value="Genomic_DNA"/>
</dbReference>
<keyword evidence="3" id="KW-0830">Ubiquinone</keyword>
<dbReference type="InterPro" id="IPR001268">
    <property type="entry name" value="NADH_UbQ_OxRdtase_30kDa_su"/>
</dbReference>
<protein>
    <recommendedName>
        <fullName evidence="3">NADH-quinone oxidoreductase subunit C</fullName>
        <ecNumber evidence="3">7.1.1.-</ecNumber>
    </recommendedName>
    <alternativeName>
        <fullName evidence="3">NADH dehydrogenase I subunit C</fullName>
    </alternativeName>
    <alternativeName>
        <fullName evidence="3">NDH-1 subunit C</fullName>
    </alternativeName>
</protein>
<keyword evidence="3" id="KW-1003">Cell membrane</keyword>
<proteinExistence type="inferred from homology"/>
<evidence type="ECO:0000313" key="7">
    <source>
        <dbReference type="EMBL" id="TCO38260.1"/>
    </source>
</evidence>
<dbReference type="InterPro" id="IPR037232">
    <property type="entry name" value="NADH_quin_OxRdtase_su_C/D-like"/>
</dbReference>
<dbReference type="GO" id="GO:0050136">
    <property type="term" value="F:NADH dehydrogenase (quinone) (non-electrogenic) activity"/>
    <property type="evidence" value="ECO:0007669"/>
    <property type="project" value="UniProtKB-UniRule"/>
</dbReference>
<accession>A0A4V2S1X1</accession>
<evidence type="ECO:0000256" key="4">
    <source>
        <dbReference type="RuleBase" id="RU003456"/>
    </source>
</evidence>
<evidence type="ECO:0000259" key="6">
    <source>
        <dbReference type="Pfam" id="PF00329"/>
    </source>
</evidence>
<dbReference type="OrthoDB" id="9803286at2"/>
<dbReference type="RefSeq" id="WP_131999423.1">
    <property type="nucleotide sequence ID" value="NZ_SLWQ01000008.1"/>
</dbReference>
<comment type="catalytic activity">
    <reaction evidence="3 5">
        <text>a quinone + NADH + 5 H(+)(in) = a quinol + NAD(+) + 4 H(+)(out)</text>
        <dbReference type="Rhea" id="RHEA:57888"/>
        <dbReference type="ChEBI" id="CHEBI:15378"/>
        <dbReference type="ChEBI" id="CHEBI:24646"/>
        <dbReference type="ChEBI" id="CHEBI:57540"/>
        <dbReference type="ChEBI" id="CHEBI:57945"/>
        <dbReference type="ChEBI" id="CHEBI:132124"/>
    </reaction>
</comment>
<dbReference type="NCBIfam" id="NF004730">
    <property type="entry name" value="PRK06074.1-1"/>
    <property type="match status" value="1"/>
</dbReference>
<dbReference type="SUPFAM" id="SSF143243">
    <property type="entry name" value="Nqo5-like"/>
    <property type="match status" value="1"/>
</dbReference>
<dbReference type="PROSITE" id="PS00542">
    <property type="entry name" value="COMPLEX1_30K"/>
    <property type="match status" value="1"/>
</dbReference>
<dbReference type="Gene3D" id="3.30.460.80">
    <property type="entry name" value="NADH:ubiquinone oxidoreductase, 30kDa subunit"/>
    <property type="match status" value="1"/>
</dbReference>
<sequence length="247" mass="28094">MSETTAVSGRSAFVQQLEAKLGQKLVRIDEARGETTIGVLPENWLAVAAMLRDDADLHFEQLVDLCGVDYLSYGQSEWDTDDASWTGFSRGVEGEGPGRFAWANRPHPARIPHRFGVVVHLLSLRHNRRLRVRAHCSDDDLPGLPSLIGIWPSADWFEREAFDLYGIVFEGHPDLRRILTDYGFVGHPFRKDFPLIGNVEVRYDPEKKRVVYEPVTSVEPRVLVPRTIRDDSRYEQARAEAAAERKK</sequence>
<keyword evidence="3 4" id="KW-0520">NAD</keyword>
<dbReference type="PANTHER" id="PTHR10884:SF14">
    <property type="entry name" value="NADH DEHYDROGENASE [UBIQUINONE] IRON-SULFUR PROTEIN 3, MITOCHONDRIAL"/>
    <property type="match status" value="1"/>
</dbReference>
<dbReference type="Proteomes" id="UP000294862">
    <property type="component" value="Unassembled WGS sequence"/>
</dbReference>
<evidence type="ECO:0000313" key="8">
    <source>
        <dbReference type="Proteomes" id="UP000294862"/>
    </source>
</evidence>
<name>A0A4V2S1X1_9GAMM</name>
<keyword evidence="3 5" id="KW-0874">Quinone</keyword>
<comment type="caution">
    <text evidence="7">The sequence shown here is derived from an EMBL/GenBank/DDBJ whole genome shotgun (WGS) entry which is preliminary data.</text>
</comment>
<dbReference type="InterPro" id="IPR010218">
    <property type="entry name" value="NADH_DH_suC"/>
</dbReference>
<reference evidence="7 8" key="1">
    <citation type="journal article" date="2015" name="Stand. Genomic Sci.">
        <title>Genomic Encyclopedia of Bacterial and Archaeal Type Strains, Phase III: the genomes of soil and plant-associated and newly described type strains.</title>
        <authorList>
            <person name="Whitman W.B."/>
            <person name="Woyke T."/>
            <person name="Klenk H.P."/>
            <person name="Zhou Y."/>
            <person name="Lilburn T.G."/>
            <person name="Beck B.J."/>
            <person name="De Vos P."/>
            <person name="Vandamme P."/>
            <person name="Eisen J.A."/>
            <person name="Garrity G."/>
            <person name="Hugenholtz P."/>
            <person name="Kyrpides N.C."/>
        </authorList>
    </citation>
    <scope>NUCLEOTIDE SEQUENCE [LARGE SCALE GENOMIC DNA]</scope>
    <source>
        <strain evidence="7 8">A3</strain>
    </source>
</reference>
<dbReference type="GO" id="GO:0008137">
    <property type="term" value="F:NADH dehydrogenase (ubiquinone) activity"/>
    <property type="evidence" value="ECO:0007669"/>
    <property type="project" value="InterPro"/>
</dbReference>
<dbReference type="Pfam" id="PF00329">
    <property type="entry name" value="Complex1_30kDa"/>
    <property type="match status" value="1"/>
</dbReference>
<keyword evidence="3 4" id="KW-1278">Translocase</keyword>
<dbReference type="GO" id="GO:0005886">
    <property type="term" value="C:plasma membrane"/>
    <property type="evidence" value="ECO:0007669"/>
    <property type="project" value="UniProtKB-SubCell"/>
</dbReference>
<feature type="domain" description="NADH:ubiquinone oxidoreductase 30kDa subunit" evidence="6">
    <location>
        <begin position="39"/>
        <end position="197"/>
    </location>
</feature>
<keyword evidence="8" id="KW-1185">Reference proteome</keyword>